<comment type="caution">
    <text evidence="5">The sequence shown here is derived from an EMBL/GenBank/DDBJ whole genome shotgun (WGS) entry which is preliminary data.</text>
</comment>
<dbReference type="CDD" id="cd03809">
    <property type="entry name" value="GT4_MtfB-like"/>
    <property type="match status" value="1"/>
</dbReference>
<proteinExistence type="predicted"/>
<keyword evidence="6" id="KW-1185">Reference proteome</keyword>
<dbReference type="PANTHER" id="PTHR46401">
    <property type="entry name" value="GLYCOSYLTRANSFERASE WBBK-RELATED"/>
    <property type="match status" value="1"/>
</dbReference>
<dbReference type="Proteomes" id="UP000610303">
    <property type="component" value="Unassembled WGS sequence"/>
</dbReference>
<evidence type="ECO:0000256" key="1">
    <source>
        <dbReference type="ARBA" id="ARBA00022676"/>
    </source>
</evidence>
<evidence type="ECO:0000259" key="4">
    <source>
        <dbReference type="Pfam" id="PF13439"/>
    </source>
</evidence>
<dbReference type="GO" id="GO:0016757">
    <property type="term" value="F:glycosyltransferase activity"/>
    <property type="evidence" value="ECO:0007669"/>
    <property type="project" value="UniProtKB-KW"/>
</dbReference>
<dbReference type="Gene3D" id="3.40.50.2000">
    <property type="entry name" value="Glycogen Phosphorylase B"/>
    <property type="match status" value="2"/>
</dbReference>
<feature type="domain" description="Glycosyl transferase family 1" evidence="3">
    <location>
        <begin position="185"/>
        <end position="320"/>
    </location>
</feature>
<reference evidence="5" key="1">
    <citation type="journal article" date="2014" name="Int. J. Syst. Evol. Microbiol.">
        <title>Complete genome sequence of Corynebacterium casei LMG S-19264T (=DSM 44701T), isolated from a smear-ripened cheese.</title>
        <authorList>
            <consortium name="US DOE Joint Genome Institute (JGI-PGF)"/>
            <person name="Walter F."/>
            <person name="Albersmeier A."/>
            <person name="Kalinowski J."/>
            <person name="Ruckert C."/>
        </authorList>
    </citation>
    <scope>NUCLEOTIDE SEQUENCE</scope>
    <source>
        <strain evidence="5">JCM 3346</strain>
    </source>
</reference>
<gene>
    <name evidence="5" type="ORF">GCM10010196_35960</name>
</gene>
<dbReference type="Pfam" id="PF13439">
    <property type="entry name" value="Glyco_transf_4"/>
    <property type="match status" value="1"/>
</dbReference>
<evidence type="ECO:0000259" key="3">
    <source>
        <dbReference type="Pfam" id="PF00534"/>
    </source>
</evidence>
<sequence>MRIVFDCRYTRIGQHDGISRFTAGLVGELGKRHPVTMLINDHRQLELLPELPWQLVSGPTSPLEPFVALQVKRLKPDIVFSPMQTMGSLGRDYRLLLTLHDLIYYENRTPPRNLPWPVRLLWRLYHLAWWPQRVLLNRADRVVTVSETTAGLIAEHRLTKREVTVVPNASDELGRPELPRQRPTRGRLVYMGSFMPYKGVDTLVRAAAKLPDHELHLMSRIGDEERRRLTRLAPDARIVFHDGASDEEYAELLSNATALVHASRAEGFGIPLVEAMRLGTPIVVSDIPIFREIGGDAALYFDPNDPDDLVRAVRDLEAGDQWTRRSELAVERAAGYTWAASAERLLKLMQRTVAEQGGRRTRRRRA</sequence>
<organism evidence="5 6">
    <name type="scientific">Agromyces mediolanus</name>
    <name type="common">Corynebacterium mediolanum</name>
    <dbReference type="NCBI Taxonomy" id="41986"/>
    <lineage>
        <taxon>Bacteria</taxon>
        <taxon>Bacillati</taxon>
        <taxon>Actinomycetota</taxon>
        <taxon>Actinomycetes</taxon>
        <taxon>Micrococcales</taxon>
        <taxon>Microbacteriaceae</taxon>
        <taxon>Agromyces</taxon>
    </lineage>
</organism>
<keyword evidence="2" id="KW-0808">Transferase</keyword>
<name>A0A918FI09_AGRME</name>
<evidence type="ECO:0000313" key="5">
    <source>
        <dbReference type="EMBL" id="GGR38877.1"/>
    </source>
</evidence>
<dbReference type="EMBL" id="BMRJ01000009">
    <property type="protein sequence ID" value="GGR38877.1"/>
    <property type="molecule type" value="Genomic_DNA"/>
</dbReference>
<dbReference type="AlphaFoldDB" id="A0A918FI09"/>
<accession>A0A918FI09</accession>
<keyword evidence="1" id="KW-0328">Glycosyltransferase</keyword>
<evidence type="ECO:0008006" key="7">
    <source>
        <dbReference type="Google" id="ProtNLM"/>
    </source>
</evidence>
<dbReference type="InterPro" id="IPR001296">
    <property type="entry name" value="Glyco_trans_1"/>
</dbReference>
<dbReference type="InterPro" id="IPR028098">
    <property type="entry name" value="Glyco_trans_4-like_N"/>
</dbReference>
<dbReference type="PANTHER" id="PTHR46401:SF2">
    <property type="entry name" value="GLYCOSYLTRANSFERASE WBBK-RELATED"/>
    <property type="match status" value="1"/>
</dbReference>
<feature type="domain" description="Glycosyltransferase subfamily 4-like N-terminal" evidence="4">
    <location>
        <begin position="16"/>
        <end position="169"/>
    </location>
</feature>
<dbReference type="SUPFAM" id="SSF53756">
    <property type="entry name" value="UDP-Glycosyltransferase/glycogen phosphorylase"/>
    <property type="match status" value="1"/>
</dbReference>
<evidence type="ECO:0000256" key="2">
    <source>
        <dbReference type="ARBA" id="ARBA00022679"/>
    </source>
</evidence>
<reference evidence="5" key="2">
    <citation type="submission" date="2020-09" db="EMBL/GenBank/DDBJ databases">
        <authorList>
            <person name="Sun Q."/>
            <person name="Ohkuma M."/>
        </authorList>
    </citation>
    <scope>NUCLEOTIDE SEQUENCE</scope>
    <source>
        <strain evidence="5">JCM 3346</strain>
    </source>
</reference>
<evidence type="ECO:0000313" key="6">
    <source>
        <dbReference type="Proteomes" id="UP000610303"/>
    </source>
</evidence>
<protein>
    <recommendedName>
        <fullName evidence="7">D-inositol 3-phosphate glycosyltransferase</fullName>
    </recommendedName>
</protein>
<dbReference type="RefSeq" id="WP_189086802.1">
    <property type="nucleotide sequence ID" value="NZ_BMRJ01000009.1"/>
</dbReference>
<dbReference type="Pfam" id="PF00534">
    <property type="entry name" value="Glycos_transf_1"/>
    <property type="match status" value="1"/>
</dbReference>